<evidence type="ECO:0000256" key="1">
    <source>
        <dbReference type="SAM" id="Phobius"/>
    </source>
</evidence>
<evidence type="ECO:0000313" key="2">
    <source>
        <dbReference type="EMBL" id="MBX06504.1"/>
    </source>
</evidence>
<feature type="transmembrane region" description="Helical" evidence="1">
    <location>
        <begin position="7"/>
        <end position="27"/>
    </location>
</feature>
<dbReference type="EMBL" id="GGEC01026020">
    <property type="protein sequence ID" value="MBX06504.1"/>
    <property type="molecule type" value="Transcribed_RNA"/>
</dbReference>
<dbReference type="AlphaFoldDB" id="A0A2P2KL99"/>
<keyword evidence="1" id="KW-0472">Membrane</keyword>
<accession>A0A2P2KL99</accession>
<keyword evidence="1" id="KW-0812">Transmembrane</keyword>
<protein>
    <submittedName>
        <fullName evidence="2">Uncharacterized protein</fullName>
    </submittedName>
</protein>
<name>A0A2P2KL99_RHIMU</name>
<keyword evidence="1" id="KW-1133">Transmembrane helix</keyword>
<sequence>MLTLHCILWHIAQLRMSFLLSLVILITEYSPKIVETFQAWILSFFLVVITIIHPMILWTNYYPGACKHAETICLMFSKPLSILQSYKIPEK</sequence>
<feature type="transmembrane region" description="Helical" evidence="1">
    <location>
        <begin position="39"/>
        <end position="58"/>
    </location>
</feature>
<reference evidence="2" key="1">
    <citation type="submission" date="2018-02" db="EMBL/GenBank/DDBJ databases">
        <title>Rhizophora mucronata_Transcriptome.</title>
        <authorList>
            <person name="Meera S.P."/>
            <person name="Sreeshan A."/>
            <person name="Augustine A."/>
        </authorList>
    </citation>
    <scope>NUCLEOTIDE SEQUENCE</scope>
    <source>
        <tissue evidence="2">Leaf</tissue>
    </source>
</reference>
<proteinExistence type="predicted"/>
<organism evidence="2">
    <name type="scientific">Rhizophora mucronata</name>
    <name type="common">Asiatic mangrove</name>
    <dbReference type="NCBI Taxonomy" id="61149"/>
    <lineage>
        <taxon>Eukaryota</taxon>
        <taxon>Viridiplantae</taxon>
        <taxon>Streptophyta</taxon>
        <taxon>Embryophyta</taxon>
        <taxon>Tracheophyta</taxon>
        <taxon>Spermatophyta</taxon>
        <taxon>Magnoliopsida</taxon>
        <taxon>eudicotyledons</taxon>
        <taxon>Gunneridae</taxon>
        <taxon>Pentapetalae</taxon>
        <taxon>rosids</taxon>
        <taxon>fabids</taxon>
        <taxon>Malpighiales</taxon>
        <taxon>Rhizophoraceae</taxon>
        <taxon>Rhizophora</taxon>
    </lineage>
</organism>